<dbReference type="PANTHER" id="PTHR30469">
    <property type="entry name" value="MULTIDRUG RESISTANCE PROTEIN MDTA"/>
    <property type="match status" value="1"/>
</dbReference>
<keyword evidence="2" id="KW-0175">Coiled coil</keyword>
<evidence type="ECO:0000259" key="5">
    <source>
        <dbReference type="Pfam" id="PF25975"/>
    </source>
</evidence>
<feature type="domain" description="Multidrug resistance protein MdtA-like alpha-helical hairpin" evidence="3">
    <location>
        <begin position="104"/>
        <end position="172"/>
    </location>
</feature>
<dbReference type="NCBIfam" id="TIGR01730">
    <property type="entry name" value="RND_mfp"/>
    <property type="match status" value="1"/>
</dbReference>
<dbReference type="Pfam" id="PF25876">
    <property type="entry name" value="HH_MFP_RND"/>
    <property type="match status" value="1"/>
</dbReference>
<dbReference type="RefSeq" id="WP_055771332.1">
    <property type="nucleotide sequence ID" value="NZ_LDJG01000028.1"/>
</dbReference>
<comment type="caution">
    <text evidence="6">The sequence shown here is derived from an EMBL/GenBank/DDBJ whole genome shotgun (WGS) entry which is preliminary data.</text>
</comment>
<dbReference type="Gene3D" id="1.10.287.470">
    <property type="entry name" value="Helix hairpin bin"/>
    <property type="match status" value="1"/>
</dbReference>
<dbReference type="InterPro" id="IPR058624">
    <property type="entry name" value="MdtA-like_HH"/>
</dbReference>
<dbReference type="SUPFAM" id="SSF111369">
    <property type="entry name" value="HlyD-like secretion proteins"/>
    <property type="match status" value="1"/>
</dbReference>
<evidence type="ECO:0000259" key="3">
    <source>
        <dbReference type="Pfam" id="PF25876"/>
    </source>
</evidence>
<feature type="domain" description="CusB-like beta-barrel" evidence="4">
    <location>
        <begin position="210"/>
        <end position="279"/>
    </location>
</feature>
<protein>
    <recommendedName>
        <fullName evidence="8">Efflux RND transporter periplasmic adaptor subunit</fullName>
    </recommendedName>
</protein>
<gene>
    <name evidence="6" type="ORF">ABB22_15445</name>
</gene>
<dbReference type="PANTHER" id="PTHR30469:SF18">
    <property type="entry name" value="RESISTANCE-NODULATION-CELL DIVISION (RND) EFFLUX MEMBRANE FUSION PROTEIN-RELATED"/>
    <property type="match status" value="1"/>
</dbReference>
<dbReference type="Proteomes" id="UP000050902">
    <property type="component" value="Unassembled WGS sequence"/>
</dbReference>
<reference evidence="6 7" key="1">
    <citation type="submission" date="2015-05" db="EMBL/GenBank/DDBJ databases">
        <title>Genome sequencing and analysis of members of genus Stenotrophomonas.</title>
        <authorList>
            <person name="Patil P.P."/>
            <person name="Midha S."/>
            <person name="Patil P.B."/>
        </authorList>
    </citation>
    <scope>NUCLEOTIDE SEQUENCE [LARGE SCALE GENOMIC DNA]</scope>
    <source>
        <strain evidence="6 7">DSM 12575</strain>
    </source>
</reference>
<name>A0ABR5NGD3_9GAMM</name>
<sequence length="357" mass="37035">MKPNIPRPRHALPLLLAAVLAACGDGRPEPATVAVEGLSSIEVGAAGAGDGRGWDGVVEAVRQATLSAQTSGRVAQVQADVNDRVEAGQVLLRLTAVEQLAGVDAARAQLRAAEAAAREAELDYRRHADLAQGQYVSRAQLDRARAARDTAAAARDAARAQLASAGQQGAYTLVRAPYAGIVSTRDVEPGESVNPGQRLMTVFAPDALRVEVSVPQSEADAIRADAVAQVRLDDGRRIDAAQVTVFPAADAATHAVKVRVGLPALDPAPQPGNSARVVFPAVKGGVHPQVPASALLHRGEVDAVYVLADGRLSLRQLRLGERSGDNVEVIAGLKAGERIASDPLAAMQALAAARGER</sequence>
<dbReference type="InterPro" id="IPR006143">
    <property type="entry name" value="RND_pump_MFP"/>
</dbReference>
<organism evidence="6 7">
    <name type="scientific">Stenotrophomonas nitritireducens</name>
    <dbReference type="NCBI Taxonomy" id="83617"/>
    <lineage>
        <taxon>Bacteria</taxon>
        <taxon>Pseudomonadati</taxon>
        <taxon>Pseudomonadota</taxon>
        <taxon>Gammaproteobacteria</taxon>
        <taxon>Lysobacterales</taxon>
        <taxon>Lysobacteraceae</taxon>
        <taxon>Stenotrophomonas</taxon>
    </lineage>
</organism>
<feature type="coiled-coil region" evidence="2">
    <location>
        <begin position="103"/>
        <end position="130"/>
    </location>
</feature>
<proteinExistence type="inferred from homology"/>
<dbReference type="Pfam" id="PF25975">
    <property type="entry name" value="CzcB_C"/>
    <property type="match status" value="1"/>
</dbReference>
<comment type="similarity">
    <text evidence="1">Belongs to the membrane fusion protein (MFP) (TC 8.A.1) family.</text>
</comment>
<dbReference type="InterPro" id="IPR058792">
    <property type="entry name" value="Beta-barrel_RND_2"/>
</dbReference>
<dbReference type="Pfam" id="PF25954">
    <property type="entry name" value="Beta-barrel_RND_2"/>
    <property type="match status" value="1"/>
</dbReference>
<keyword evidence="7" id="KW-1185">Reference proteome</keyword>
<dbReference type="Gene3D" id="2.40.50.100">
    <property type="match status" value="1"/>
</dbReference>
<evidence type="ECO:0000256" key="2">
    <source>
        <dbReference type="SAM" id="Coils"/>
    </source>
</evidence>
<evidence type="ECO:0000313" key="7">
    <source>
        <dbReference type="Proteomes" id="UP000050902"/>
    </source>
</evidence>
<accession>A0ABR5NGD3</accession>
<dbReference type="Gene3D" id="2.40.30.170">
    <property type="match status" value="1"/>
</dbReference>
<feature type="domain" description="CzcB-like C-terminal circularly permuted SH3-like" evidence="5">
    <location>
        <begin position="290"/>
        <end position="341"/>
    </location>
</feature>
<evidence type="ECO:0000256" key="1">
    <source>
        <dbReference type="ARBA" id="ARBA00009477"/>
    </source>
</evidence>
<dbReference type="Gene3D" id="2.40.420.20">
    <property type="match status" value="1"/>
</dbReference>
<evidence type="ECO:0000313" key="6">
    <source>
        <dbReference type="EMBL" id="KRG54753.1"/>
    </source>
</evidence>
<dbReference type="PROSITE" id="PS51257">
    <property type="entry name" value="PROKAR_LIPOPROTEIN"/>
    <property type="match status" value="1"/>
</dbReference>
<dbReference type="InterPro" id="IPR058649">
    <property type="entry name" value="CzcB_C"/>
</dbReference>
<evidence type="ECO:0000259" key="4">
    <source>
        <dbReference type="Pfam" id="PF25954"/>
    </source>
</evidence>
<dbReference type="EMBL" id="LDJG01000028">
    <property type="protein sequence ID" value="KRG54753.1"/>
    <property type="molecule type" value="Genomic_DNA"/>
</dbReference>
<evidence type="ECO:0008006" key="8">
    <source>
        <dbReference type="Google" id="ProtNLM"/>
    </source>
</evidence>